<proteinExistence type="inferred from homology"/>
<dbReference type="InterPro" id="IPR003598">
    <property type="entry name" value="Ig_sub2"/>
</dbReference>
<dbReference type="InterPro" id="IPR000242">
    <property type="entry name" value="PTP_cat"/>
</dbReference>
<dbReference type="PROSITE" id="PS50853">
    <property type="entry name" value="FN3"/>
    <property type="match status" value="3"/>
</dbReference>
<evidence type="ECO:0000256" key="15">
    <source>
        <dbReference type="ARBA" id="ARBA00051722"/>
    </source>
</evidence>
<dbReference type="EC" id="3.1.3.48" evidence="3"/>
<evidence type="ECO:0000256" key="20">
    <source>
        <dbReference type="SAM" id="SignalP"/>
    </source>
</evidence>
<keyword evidence="4 19" id="KW-0812">Transmembrane</keyword>
<dbReference type="GO" id="GO:0099537">
    <property type="term" value="P:trans-synaptic signaling"/>
    <property type="evidence" value="ECO:0007669"/>
    <property type="project" value="UniProtKB-ARBA"/>
</dbReference>
<dbReference type="InterPro" id="IPR029021">
    <property type="entry name" value="Prot-tyrosine_phosphatase-like"/>
</dbReference>
<comment type="function">
    <text evidence="16">Can bidirectionally induce pre- and post-synaptic differentiation of neurons by mediating interaction with IL1RAP and IL1RAPL1 trans-synaptically. Involved in pre-synaptic differentiation through interaction with SLITRK2.</text>
</comment>
<dbReference type="Pfam" id="PF00102">
    <property type="entry name" value="Y_phosphatase"/>
    <property type="match status" value="2"/>
</dbReference>
<feature type="region of interest" description="Disordered" evidence="18">
    <location>
        <begin position="895"/>
        <end position="914"/>
    </location>
</feature>
<evidence type="ECO:0000256" key="2">
    <source>
        <dbReference type="ARBA" id="ARBA00010504"/>
    </source>
</evidence>
<dbReference type="CDD" id="cd14624">
    <property type="entry name" value="R-PTPc-D-1"/>
    <property type="match status" value="1"/>
</dbReference>
<comment type="catalytic activity">
    <reaction evidence="15">
        <text>O-phospho-L-tyrosyl-[protein] + H2O = L-tyrosyl-[protein] + phosphate</text>
        <dbReference type="Rhea" id="RHEA:10684"/>
        <dbReference type="Rhea" id="RHEA-COMP:10136"/>
        <dbReference type="Rhea" id="RHEA-COMP:20101"/>
        <dbReference type="ChEBI" id="CHEBI:15377"/>
        <dbReference type="ChEBI" id="CHEBI:43474"/>
        <dbReference type="ChEBI" id="CHEBI:46858"/>
        <dbReference type="ChEBI" id="CHEBI:61978"/>
        <dbReference type="EC" id="3.1.3.48"/>
    </reaction>
</comment>
<feature type="domain" description="Fibronectin type-III" evidence="24">
    <location>
        <begin position="427"/>
        <end position="523"/>
    </location>
</feature>
<dbReference type="Gene3D" id="2.60.40.10">
    <property type="entry name" value="Immunoglobulins"/>
    <property type="match status" value="7"/>
</dbReference>
<feature type="chain" id="PRO_5034109686" description="Receptor-type tyrosine-protein phosphatase delta" evidence="20">
    <location>
        <begin position="28"/>
        <end position="1508"/>
    </location>
</feature>
<evidence type="ECO:0000256" key="5">
    <source>
        <dbReference type="ARBA" id="ARBA00022729"/>
    </source>
</evidence>
<dbReference type="CDD" id="cd00063">
    <property type="entry name" value="FN3"/>
    <property type="match status" value="4"/>
</dbReference>
<dbReference type="GO" id="GO:0099054">
    <property type="term" value="P:presynapse assembly"/>
    <property type="evidence" value="ECO:0007669"/>
    <property type="project" value="UniProtKB-ARBA"/>
</dbReference>
<dbReference type="CDD" id="cd05738">
    <property type="entry name" value="IgI_2_RPTP_IIa_LAR_like"/>
    <property type="match status" value="1"/>
</dbReference>
<dbReference type="FunFam" id="2.60.40.10:FF:000027">
    <property type="entry name" value="receptor-type tyrosine-protein phosphatase delta isoform X1"/>
    <property type="match status" value="1"/>
</dbReference>
<dbReference type="SUPFAM" id="SSF52799">
    <property type="entry name" value="(Phosphotyrosine protein) phosphatases II"/>
    <property type="match status" value="2"/>
</dbReference>
<dbReference type="Gene3D" id="3.90.190.10">
    <property type="entry name" value="Protein tyrosine phosphatase superfamily"/>
    <property type="match status" value="2"/>
</dbReference>
<feature type="domain" description="Fibronectin type-III" evidence="24">
    <location>
        <begin position="332"/>
        <end position="422"/>
    </location>
</feature>
<dbReference type="PRINTS" id="PR00700">
    <property type="entry name" value="PRTYPHPHTASE"/>
</dbReference>
<evidence type="ECO:0000259" key="23">
    <source>
        <dbReference type="PROSITE" id="PS50835"/>
    </source>
</evidence>
<dbReference type="GO" id="GO:0099151">
    <property type="term" value="P:regulation of postsynaptic density assembly"/>
    <property type="evidence" value="ECO:0007669"/>
    <property type="project" value="UniProtKB-ARBA"/>
</dbReference>
<protein>
    <recommendedName>
        <fullName evidence="17">Receptor-type tyrosine-protein phosphatase delta</fullName>
        <ecNumber evidence="3">3.1.3.48</ecNumber>
    </recommendedName>
</protein>
<dbReference type="InterPro" id="IPR013098">
    <property type="entry name" value="Ig_I-set"/>
</dbReference>
<dbReference type="GO" id="GO:0098609">
    <property type="term" value="P:cell-cell adhesion"/>
    <property type="evidence" value="ECO:0007669"/>
    <property type="project" value="UniProtKB-ARBA"/>
</dbReference>
<feature type="domain" description="Ig-like" evidence="23">
    <location>
        <begin position="243"/>
        <end position="325"/>
    </location>
</feature>
<dbReference type="Pfam" id="PF00041">
    <property type="entry name" value="fn3"/>
    <property type="match status" value="3"/>
</dbReference>
<dbReference type="SMART" id="SM00409">
    <property type="entry name" value="IG"/>
    <property type="match status" value="4"/>
</dbReference>
<dbReference type="GO" id="GO:0005886">
    <property type="term" value="C:plasma membrane"/>
    <property type="evidence" value="ECO:0007669"/>
    <property type="project" value="UniProtKB-ARBA"/>
</dbReference>
<dbReference type="CDD" id="cd14628">
    <property type="entry name" value="R-PTP-D-2"/>
    <property type="match status" value="1"/>
</dbReference>
<feature type="domain" description="Tyrosine specific protein phosphatases" evidence="22">
    <location>
        <begin position="1417"/>
        <end position="1490"/>
    </location>
</feature>
<dbReference type="InterPro" id="IPR003599">
    <property type="entry name" value="Ig_sub"/>
</dbReference>
<evidence type="ECO:0000259" key="21">
    <source>
        <dbReference type="PROSITE" id="PS50055"/>
    </source>
</evidence>
<dbReference type="InterPro" id="IPR050713">
    <property type="entry name" value="RTP_Phos/Ushers"/>
</dbReference>
<evidence type="ECO:0000256" key="13">
    <source>
        <dbReference type="ARBA" id="ARBA00023180"/>
    </source>
</evidence>
<dbReference type="GO" id="GO:0004725">
    <property type="term" value="F:protein tyrosine phosphatase activity"/>
    <property type="evidence" value="ECO:0007669"/>
    <property type="project" value="UniProtKB-EC"/>
</dbReference>
<dbReference type="Proteomes" id="UP000694398">
    <property type="component" value="Unassembled WGS sequence"/>
</dbReference>
<keyword evidence="9 19" id="KW-1133">Transmembrane helix</keyword>
<feature type="signal peptide" evidence="20">
    <location>
        <begin position="1"/>
        <end position="27"/>
    </location>
</feature>
<dbReference type="SMART" id="SM00194">
    <property type="entry name" value="PTPc"/>
    <property type="match status" value="2"/>
</dbReference>
<evidence type="ECO:0000313" key="25">
    <source>
        <dbReference type="Ensembl" id="ENSCLAP00000008173.1"/>
    </source>
</evidence>
<dbReference type="SUPFAM" id="SSF49265">
    <property type="entry name" value="Fibronectin type III"/>
    <property type="match status" value="2"/>
</dbReference>
<dbReference type="FunFam" id="2.60.40.10:FF:000023">
    <property type="entry name" value="receptor-type tyrosine-protein phosphatase delta isoform X2"/>
    <property type="match status" value="1"/>
</dbReference>
<evidence type="ECO:0000313" key="26">
    <source>
        <dbReference type="Proteomes" id="UP000694398"/>
    </source>
</evidence>
<dbReference type="FunFam" id="2.60.40.10:FF:000036">
    <property type="entry name" value="receptor-type tyrosine-protein phosphatase delta isoform X1"/>
    <property type="match status" value="1"/>
</dbReference>
<dbReference type="InterPro" id="IPR036116">
    <property type="entry name" value="FN3_sf"/>
</dbReference>
<dbReference type="SMART" id="SM00408">
    <property type="entry name" value="IGc2"/>
    <property type="match status" value="3"/>
</dbReference>
<evidence type="ECO:0000256" key="18">
    <source>
        <dbReference type="SAM" id="MobiDB-lite"/>
    </source>
</evidence>
<dbReference type="FunFam" id="3.90.190.10:FF:000001">
    <property type="entry name" value="Receptor-type tyrosine-protein phosphatase F isoform A"/>
    <property type="match status" value="1"/>
</dbReference>
<keyword evidence="11" id="KW-1015">Disulfide bond</keyword>
<evidence type="ECO:0000259" key="24">
    <source>
        <dbReference type="PROSITE" id="PS50853"/>
    </source>
</evidence>
<evidence type="ECO:0000256" key="16">
    <source>
        <dbReference type="ARBA" id="ARBA00053769"/>
    </source>
</evidence>
<evidence type="ECO:0000256" key="3">
    <source>
        <dbReference type="ARBA" id="ARBA00013064"/>
    </source>
</evidence>
<evidence type="ECO:0000256" key="1">
    <source>
        <dbReference type="ARBA" id="ARBA00004479"/>
    </source>
</evidence>
<dbReference type="SMART" id="SM00404">
    <property type="entry name" value="PTPc_motif"/>
    <property type="match status" value="2"/>
</dbReference>
<dbReference type="InterPro" id="IPR016130">
    <property type="entry name" value="Tyr_Pase_AS"/>
</dbReference>
<dbReference type="PROSITE" id="PS00383">
    <property type="entry name" value="TYR_PHOSPHATASE_1"/>
    <property type="match status" value="2"/>
</dbReference>
<evidence type="ECO:0000256" key="10">
    <source>
        <dbReference type="ARBA" id="ARBA00023136"/>
    </source>
</evidence>
<feature type="domain" description="Ig-like" evidence="23">
    <location>
        <begin position="31"/>
        <end position="121"/>
    </location>
</feature>
<evidence type="ECO:0000256" key="7">
    <source>
        <dbReference type="ARBA" id="ARBA00022801"/>
    </source>
</evidence>
<keyword evidence="6" id="KW-0677">Repeat</keyword>
<dbReference type="SUPFAM" id="SSF48726">
    <property type="entry name" value="Immunoglobulin"/>
    <property type="match status" value="3"/>
</dbReference>
<dbReference type="GO" id="GO:0098978">
    <property type="term" value="C:glutamatergic synapse"/>
    <property type="evidence" value="ECO:0007669"/>
    <property type="project" value="UniProtKB-ARBA"/>
</dbReference>
<dbReference type="InterPro" id="IPR003595">
    <property type="entry name" value="Tyr_Pase_cat"/>
</dbReference>
<evidence type="ECO:0000256" key="9">
    <source>
        <dbReference type="ARBA" id="ARBA00022989"/>
    </source>
</evidence>
<reference evidence="25" key="1">
    <citation type="submission" date="2025-08" db="UniProtKB">
        <authorList>
            <consortium name="Ensembl"/>
        </authorList>
    </citation>
    <scope>IDENTIFICATION</scope>
</reference>
<dbReference type="PANTHER" id="PTHR46957:SF11">
    <property type="entry name" value="PROTEIN-TYROSINE-PHOSPHATASE"/>
    <property type="match status" value="1"/>
</dbReference>
<dbReference type="Ensembl" id="ENSCLAT00000008299.1">
    <property type="protein sequence ID" value="ENSCLAP00000008173.1"/>
    <property type="gene ID" value="ENSCLAG00000005730.1"/>
</dbReference>
<dbReference type="FunFam" id="3.90.190.10:FF:000002">
    <property type="entry name" value="receptor-type tyrosine-protein phosphatase delta isoform X2"/>
    <property type="match status" value="1"/>
</dbReference>
<dbReference type="CDD" id="cd05739">
    <property type="entry name" value="IgI_3_RPTP_IIa_LAR_like"/>
    <property type="match status" value="1"/>
</dbReference>
<accession>A0A8C2YLU8</accession>
<evidence type="ECO:0000256" key="4">
    <source>
        <dbReference type="ARBA" id="ARBA00022692"/>
    </source>
</evidence>
<feature type="transmembrane region" description="Helical" evidence="19">
    <location>
        <begin position="863"/>
        <end position="886"/>
    </location>
</feature>
<dbReference type="InterPro" id="IPR003961">
    <property type="entry name" value="FN3_dom"/>
</dbReference>
<feature type="domain" description="Ig-like" evidence="23">
    <location>
        <begin position="133"/>
        <end position="231"/>
    </location>
</feature>
<name>A0A8C2YLU8_CHILA</name>
<dbReference type="PANTHER" id="PTHR46957">
    <property type="entry name" value="CYTOKINE RECEPTOR"/>
    <property type="match status" value="1"/>
</dbReference>
<evidence type="ECO:0000256" key="11">
    <source>
        <dbReference type="ARBA" id="ARBA00023157"/>
    </source>
</evidence>
<dbReference type="FunFam" id="2.60.40.10:FF:000181">
    <property type="entry name" value="receptor-type tyrosine-protein phosphatase delta isoform X4"/>
    <property type="match status" value="1"/>
</dbReference>
<evidence type="ECO:0000256" key="17">
    <source>
        <dbReference type="ARBA" id="ARBA00074819"/>
    </source>
</evidence>
<keyword evidence="8" id="KW-0904">Protein phosphatase</keyword>
<dbReference type="PROSITE" id="PS50056">
    <property type="entry name" value="TYR_PHOSPHATASE_2"/>
    <property type="match status" value="2"/>
</dbReference>
<feature type="domain" description="Tyrosine-protein phosphatase" evidence="21">
    <location>
        <begin position="953"/>
        <end position="1208"/>
    </location>
</feature>
<evidence type="ECO:0000259" key="22">
    <source>
        <dbReference type="PROSITE" id="PS50056"/>
    </source>
</evidence>
<reference evidence="25" key="2">
    <citation type="submission" date="2025-09" db="UniProtKB">
        <authorList>
            <consortium name="Ensembl"/>
        </authorList>
    </citation>
    <scope>IDENTIFICATION</scope>
</reference>
<evidence type="ECO:0000256" key="6">
    <source>
        <dbReference type="ARBA" id="ARBA00022737"/>
    </source>
</evidence>
<feature type="domain" description="Tyrosine specific protein phosphatases" evidence="22">
    <location>
        <begin position="1128"/>
        <end position="1199"/>
    </location>
</feature>
<dbReference type="InterPro" id="IPR000387">
    <property type="entry name" value="Tyr_Pase_dom"/>
</dbReference>
<dbReference type="FunFam" id="2.60.40.10:FF:000015">
    <property type="entry name" value="receptor-type tyrosine-protein phosphatase delta isoform X2"/>
    <property type="match status" value="1"/>
</dbReference>
<comment type="similarity">
    <text evidence="2">Belongs to the protein-tyrosine phosphatase family. Receptor class 2A subfamily.</text>
</comment>
<comment type="subcellular location">
    <subcellularLocation>
        <location evidence="1">Membrane</location>
        <topology evidence="1">Single-pass type I membrane protein</topology>
    </subcellularLocation>
</comment>
<dbReference type="GeneTree" id="ENSGT00940000153617"/>
<keyword evidence="7" id="KW-0378">Hydrolase</keyword>
<keyword evidence="14" id="KW-0393">Immunoglobulin domain</keyword>
<dbReference type="Pfam" id="PF13927">
    <property type="entry name" value="Ig_3"/>
    <property type="match status" value="1"/>
</dbReference>
<gene>
    <name evidence="25" type="primary">PTPRD</name>
</gene>
<dbReference type="FunFam" id="2.60.40.10:FF:000010">
    <property type="entry name" value="receptor-type tyrosine-protein phosphatase delta isoform X1"/>
    <property type="match status" value="1"/>
</dbReference>
<dbReference type="PROSITE" id="PS50055">
    <property type="entry name" value="TYR_PHOSPHATASE_PTP"/>
    <property type="match status" value="2"/>
</dbReference>
<dbReference type="InterPro" id="IPR013783">
    <property type="entry name" value="Ig-like_fold"/>
</dbReference>
<keyword evidence="5 20" id="KW-0732">Signal</keyword>
<dbReference type="SMART" id="SM00060">
    <property type="entry name" value="FN3"/>
    <property type="match status" value="4"/>
</dbReference>
<evidence type="ECO:0000256" key="19">
    <source>
        <dbReference type="SAM" id="Phobius"/>
    </source>
</evidence>
<keyword evidence="26" id="KW-1185">Reference proteome</keyword>
<dbReference type="FunFam" id="2.60.40.10:FF:000068">
    <property type="entry name" value="receptor-type tyrosine-protein phosphatase delta isoform X1"/>
    <property type="match status" value="1"/>
</dbReference>
<dbReference type="Pfam" id="PF07679">
    <property type="entry name" value="I-set"/>
    <property type="match status" value="2"/>
</dbReference>
<dbReference type="InterPro" id="IPR036179">
    <property type="entry name" value="Ig-like_dom_sf"/>
</dbReference>
<dbReference type="InterPro" id="IPR045905">
    <property type="entry name" value="R-PTP-delta_cat"/>
</dbReference>
<sequence length="1508" mass="169922">MLLPSCRMVHVARPLLLFLAFFLRANAETPPRFTRTPVDQTGVSGGVASFICQAMGDPRPKIVWNKKGKKVSNQRFEVIEFDDGSGSVLRIQPLRTPRDEAIYECVASNNVGEISVSTRLTVLREDQIPRGFPTIDMGPQLKVVERTRTATMLCAASGNPDPEITWFKDFLPVDTSNNNGRIKQLRSESIGGTPIRGALQIEQSEESDQGKYECVATNSAGTRYSAPANLYVRELREVRRVPPRFSIPPTNHEIMPGGSVNITCVAVGSPMPYVKWMLGAEDLTPEDDMPIGRNVLELNDVRQSANYTCVAMSTLGVIEAIAQITVKALPKPPGTPVVTESTATSITLTWDSGNPEPVSYYIIQHKPKNSEEPYKEIDGVATTRYSVAGLSPYSDYEFRVVAVNNIGRGPPSEPVLTQTSEQAPSSAPRDVQARMLSSTTILVQWKEPEEPNGQIQGYRVYYTMDPTQHVNNWMKHNVADSQITTIGNLVPQKTYSVKVLAFTSIGDGPLSSDIQVITQTGVPGQPLNFRAEPESETSILLSWTPPRSDTIASYELVYKDGEHGEEQRIAIEPGTSYRLQGLKPNSLYYFRLAARSPQGLGASTAEISARTMQSMFAKNFHVKAVMKTSVLLSWEIPENYNSAMPFKILYDDGKMVEEVDGRATQKLIVNLKPEKSYSFVLTNRGNSAGGLQHRVTAKTAPDVLRTKPAFIGKTNLDGMITVQLPEVPANENIKGYYIIIVPLKKSRGKFIKPWESPDEMELDELLKEISRRRRSIRYGREVELKPYIAAHFDVLPTEFTLGDDKHYGGFTNKQLQSGQEYVFFVLAVMEHAESKMYATSPYSDPVVSMDLDPQPITDEEEGLIWVVGPVLAVVFIICIVIAILLYKRKRAESESRKSSIPNSKEVPSHHPTDPVELRRLNFQTPGMASHPPIPILELADHIERLKANDNLKFSQEYESIDPGQQFTWEHSNLEVNKPKNRYANVIAYDHSRVLLSAIEGIPGSDYVNANYIDGYRKQNAYIATQGSLPETFGDFWRMIWEQRSATVVMMTKLEERSRVKCDQYWPTRGTETHGLVQVTLLDTVELATYCVRTFALYKNGSSEKREVRQFQFTAWPDHGVPEHPTPFLAFLRRVKTCNPPDAGPMVVHCSAGVGRTGCFIVIDAMLERIKHEKTVDIYGHVTLMRAQRNYMVQTEDQYIFIHDALLEAVTCGNTEVPARNLYAYIQKLTQIEAGENVTGMELEFKRLASSKAHTSRFISANLPCNKFKNRLVNIMPYESTRVCLQPIRGVEGSDYINASFIDGYRQQKAYIATQGPLAETTEDFWRMLWEHNSTIVVMLTKLREMGREKCHQYWPAERSARYQYFVVDPMAEYNMPQYILREFKVTDARDGQSRTVRQFQFTDWPEQGVPKSGEGFIDFIGQVHKTKEQFGQDGPISVHCSAGVGRTGVFITLSIVLERMRYEGVVDIFQTVKMLRTQRPAMVQTEDQYQFCYRAALEYLGSFDHYAT</sequence>
<keyword evidence="13" id="KW-0325">Glycoprotein</keyword>
<dbReference type="InterPro" id="IPR007110">
    <property type="entry name" value="Ig-like_dom"/>
</dbReference>
<evidence type="ECO:0000256" key="14">
    <source>
        <dbReference type="ARBA" id="ARBA00023319"/>
    </source>
</evidence>
<evidence type="ECO:0000256" key="12">
    <source>
        <dbReference type="ARBA" id="ARBA00023170"/>
    </source>
</evidence>
<feature type="domain" description="Tyrosine-protein phosphatase" evidence="21">
    <location>
        <begin position="1240"/>
        <end position="1499"/>
    </location>
</feature>
<feature type="domain" description="Fibronectin type-III" evidence="24">
    <location>
        <begin position="525"/>
        <end position="614"/>
    </location>
</feature>
<keyword evidence="12" id="KW-0675">Receptor</keyword>
<dbReference type="PROSITE" id="PS50835">
    <property type="entry name" value="IG_LIKE"/>
    <property type="match status" value="3"/>
</dbReference>
<organism evidence="25 26">
    <name type="scientific">Chinchilla lanigera</name>
    <name type="common">Long-tailed chinchilla</name>
    <name type="synonym">Chinchilla villidera</name>
    <dbReference type="NCBI Taxonomy" id="34839"/>
    <lineage>
        <taxon>Eukaryota</taxon>
        <taxon>Metazoa</taxon>
        <taxon>Chordata</taxon>
        <taxon>Craniata</taxon>
        <taxon>Vertebrata</taxon>
        <taxon>Euteleostomi</taxon>
        <taxon>Mammalia</taxon>
        <taxon>Eutheria</taxon>
        <taxon>Euarchontoglires</taxon>
        <taxon>Glires</taxon>
        <taxon>Rodentia</taxon>
        <taxon>Hystricomorpha</taxon>
        <taxon>Chinchillidae</taxon>
        <taxon>Chinchilla</taxon>
    </lineage>
</organism>
<evidence type="ECO:0000256" key="8">
    <source>
        <dbReference type="ARBA" id="ARBA00022912"/>
    </source>
</evidence>
<keyword evidence="10 19" id="KW-0472">Membrane</keyword>